<dbReference type="Gene3D" id="3.90.1300.10">
    <property type="entry name" value="Amidase signature (AS) domain"/>
    <property type="match status" value="1"/>
</dbReference>
<accession>A7HR88</accession>
<gene>
    <name evidence="2" type="ordered locus">Plav_0798</name>
</gene>
<name>A7HR88_PARL1</name>
<proteinExistence type="predicted"/>
<dbReference type="InterPro" id="IPR052739">
    <property type="entry name" value="FAAH2"/>
</dbReference>
<dbReference type="NCBIfam" id="NF004816">
    <property type="entry name" value="PRK06170.1"/>
    <property type="match status" value="1"/>
</dbReference>
<reference evidence="2 3" key="1">
    <citation type="journal article" date="2011" name="Stand. Genomic Sci.">
        <title>Complete genome sequence of Parvibaculum lavamentivorans type strain (DS-1(T)).</title>
        <authorList>
            <person name="Schleheck D."/>
            <person name="Weiss M."/>
            <person name="Pitluck S."/>
            <person name="Bruce D."/>
            <person name="Land M.L."/>
            <person name="Han S."/>
            <person name="Saunders E."/>
            <person name="Tapia R."/>
            <person name="Detter C."/>
            <person name="Brettin T."/>
            <person name="Han J."/>
            <person name="Woyke T."/>
            <person name="Goodwin L."/>
            <person name="Pennacchio L."/>
            <person name="Nolan M."/>
            <person name="Cook A.M."/>
            <person name="Kjelleberg S."/>
            <person name="Thomas T."/>
        </authorList>
    </citation>
    <scope>NUCLEOTIDE SEQUENCE [LARGE SCALE GENOMIC DNA]</scope>
    <source>
        <strain evidence="3">DS-1 / DSM 13023 / NCIMB 13966</strain>
    </source>
</reference>
<dbReference type="Pfam" id="PF01425">
    <property type="entry name" value="Amidase"/>
    <property type="match status" value="1"/>
</dbReference>
<dbReference type="PANTHER" id="PTHR43372">
    <property type="entry name" value="FATTY-ACID AMIDE HYDROLASE"/>
    <property type="match status" value="1"/>
</dbReference>
<dbReference type="InterPro" id="IPR023631">
    <property type="entry name" value="Amidase_dom"/>
</dbReference>
<dbReference type="EMBL" id="CP000774">
    <property type="protein sequence ID" value="ABS62421.1"/>
    <property type="molecule type" value="Genomic_DNA"/>
</dbReference>
<organism evidence="2 3">
    <name type="scientific">Parvibaculum lavamentivorans (strain DS-1 / DSM 13023 / NCIMB 13966)</name>
    <dbReference type="NCBI Taxonomy" id="402881"/>
    <lineage>
        <taxon>Bacteria</taxon>
        <taxon>Pseudomonadati</taxon>
        <taxon>Pseudomonadota</taxon>
        <taxon>Alphaproteobacteria</taxon>
        <taxon>Hyphomicrobiales</taxon>
        <taxon>Parvibaculaceae</taxon>
        <taxon>Parvibaculum</taxon>
    </lineage>
</organism>
<dbReference type="GO" id="GO:0012505">
    <property type="term" value="C:endomembrane system"/>
    <property type="evidence" value="ECO:0007669"/>
    <property type="project" value="TreeGrafter"/>
</dbReference>
<evidence type="ECO:0000313" key="2">
    <source>
        <dbReference type="EMBL" id="ABS62421.1"/>
    </source>
</evidence>
<dbReference type="STRING" id="402881.Plav_0798"/>
<dbReference type="KEGG" id="pla:Plav_0798"/>
<dbReference type="InterPro" id="IPR036928">
    <property type="entry name" value="AS_sf"/>
</dbReference>
<dbReference type="RefSeq" id="WP_012109671.1">
    <property type="nucleotide sequence ID" value="NC_009719.1"/>
</dbReference>
<dbReference type="eggNOG" id="COG0154">
    <property type="taxonomic scope" value="Bacteria"/>
</dbReference>
<keyword evidence="3" id="KW-1185">Reference proteome</keyword>
<dbReference type="HOGENOM" id="CLU_009600_0_4_5"/>
<dbReference type="PANTHER" id="PTHR43372:SF4">
    <property type="entry name" value="FATTY-ACID AMIDE HYDROLASE 2"/>
    <property type="match status" value="1"/>
</dbReference>
<sequence>MTELHFRSASDLGRMIRRREVSSAELTDHFIARVEKLDPKINAVVARDFEGAHKAADAADEALARGEIQGPLHGLPFTIKDAYEVAGLTSTGGAPVWKDHVPATSATAIGRLQRAGAIVFGKTNVPYLSGDLQTYNDIYGTTNNPWALDCGPGGSSGGSAASLAAGFTAAEFGSDIGGSIRTPAHLCGVFGHKPTFDIVPKRGHLSPPPGALSEGDLSVAGPLARSAEDLQLLLDIAAGPDWADAIGWKLDLPQARAKTPKELRVAVWIEDEFCDIDKESAELLTNAANALADAGANVDWQARPDFTLADITEAYLILLHSQIGAGMPQSIRDHWSELKKSFKADDKSHRALQAIGGTLSLAERAVWKEKQAQLRWRWHQFFQKYDVVLAPVLMRPAFEHNHETNWHKRELDVNGVMRPYMDVLIWAGPAVVSYLPASVAPVGITSEGKPVGIQIIGPHLEDRTTIAVAGMFEEILGGFKPPKGW</sequence>
<evidence type="ECO:0000259" key="1">
    <source>
        <dbReference type="Pfam" id="PF01425"/>
    </source>
</evidence>
<dbReference type="AlphaFoldDB" id="A7HR88"/>
<dbReference type="SUPFAM" id="SSF75304">
    <property type="entry name" value="Amidase signature (AS) enzymes"/>
    <property type="match status" value="1"/>
</dbReference>
<dbReference type="Proteomes" id="UP000006377">
    <property type="component" value="Chromosome"/>
</dbReference>
<feature type="domain" description="Amidase" evidence="1">
    <location>
        <begin position="25"/>
        <end position="465"/>
    </location>
</feature>
<dbReference type="OrthoDB" id="9814821at2"/>
<protein>
    <submittedName>
        <fullName evidence="2">Amidase</fullName>
    </submittedName>
</protein>
<evidence type="ECO:0000313" key="3">
    <source>
        <dbReference type="Proteomes" id="UP000006377"/>
    </source>
</evidence>